<dbReference type="Proteomes" id="UP000306985">
    <property type="component" value="Unassembled WGS sequence"/>
</dbReference>
<comment type="caution">
    <text evidence="3">The sequence shown here is derived from an EMBL/GenBank/DDBJ whole genome shotgun (WGS) entry which is preliminary data.</text>
</comment>
<dbReference type="EMBL" id="SZZH01000001">
    <property type="protein sequence ID" value="TKV60868.1"/>
    <property type="molecule type" value="Genomic_DNA"/>
</dbReference>
<keyword evidence="1" id="KW-0863">Zinc-finger</keyword>
<reference evidence="3 4" key="1">
    <citation type="submission" date="2019-05" db="EMBL/GenBank/DDBJ databases">
        <title>Nakamurella sp. N5BH11, whole genome shotgun sequence.</title>
        <authorList>
            <person name="Tuo L."/>
        </authorList>
    </citation>
    <scope>NUCLEOTIDE SEQUENCE [LARGE SCALE GENOMIC DNA]</scope>
    <source>
        <strain evidence="3 4">N5BH11</strain>
    </source>
</reference>
<gene>
    <name evidence="3" type="ORF">FDO65_04175</name>
</gene>
<keyword evidence="4" id="KW-1185">Reference proteome</keyword>
<name>A0A4U6QL73_9ACTN</name>
<dbReference type="GO" id="GO:0008270">
    <property type="term" value="F:zinc ion binding"/>
    <property type="evidence" value="ECO:0007669"/>
    <property type="project" value="UniProtKB-KW"/>
</dbReference>
<evidence type="ECO:0000256" key="1">
    <source>
        <dbReference type="PROSITE-ProRule" id="PRU00325"/>
    </source>
</evidence>
<accession>A0A4U6QL73</accession>
<keyword evidence="1" id="KW-0479">Metal-binding</keyword>
<dbReference type="AlphaFoldDB" id="A0A4U6QL73"/>
<protein>
    <submittedName>
        <fullName evidence="3">SWIM zinc finger family protein</fullName>
    </submittedName>
</protein>
<keyword evidence="1" id="KW-0862">Zinc</keyword>
<organism evidence="3 4">
    <name type="scientific">Nakamurella flava</name>
    <dbReference type="NCBI Taxonomy" id="2576308"/>
    <lineage>
        <taxon>Bacteria</taxon>
        <taxon>Bacillati</taxon>
        <taxon>Actinomycetota</taxon>
        <taxon>Actinomycetes</taxon>
        <taxon>Nakamurellales</taxon>
        <taxon>Nakamurellaceae</taxon>
        <taxon>Nakamurella</taxon>
    </lineage>
</organism>
<feature type="domain" description="SWIM-type" evidence="2">
    <location>
        <begin position="55"/>
        <end position="88"/>
    </location>
</feature>
<proteinExistence type="predicted"/>
<dbReference type="Pfam" id="PF04434">
    <property type="entry name" value="SWIM"/>
    <property type="match status" value="1"/>
</dbReference>
<dbReference type="PROSITE" id="PS50966">
    <property type="entry name" value="ZF_SWIM"/>
    <property type="match status" value="1"/>
</dbReference>
<evidence type="ECO:0000313" key="3">
    <source>
        <dbReference type="EMBL" id="TKV60868.1"/>
    </source>
</evidence>
<dbReference type="RefSeq" id="WP_137448171.1">
    <property type="nucleotide sequence ID" value="NZ_SZZH01000001.1"/>
</dbReference>
<sequence>MVGTRWSVEQVMAAAPDSAAQVAGRRLATPGPWSSVGSAEGLVWGQCQGSGRTPYEVTVDTAGRRYQCSCPSRKFPCKHALGLLFLWAAGAIGESGEITARAAAFAAGARTKAAAATDAPPERTAAQLAATADRAAERERRVDDGLAELDRWLADQVAAGLARVAADPWAWAEPTAARMVDAQAPGVAAWLRRLPPLVSAGGPDWPARLLDELALLHLLNRGWAGRSDLPPDLVDTVREHIGFTVPKADVLARPAERDTWTVVALRDLDSETVSTRRVWLHGRDRGRWAQVLFFTTGNAAPDTSLIPGTVIDADLHFYPGRAGLRAAVGAVHTDPVPVTGWRPPVDTVEEAATRWTTALAADPWQRQIAVVIRGRVDPLPAGWVLTDPTGRTVTLVGEDLELWRLFAMTAGTVVDIAGEWNPDGLRPAAVTRDGAITRLGAVW</sequence>
<evidence type="ECO:0000313" key="4">
    <source>
        <dbReference type="Proteomes" id="UP000306985"/>
    </source>
</evidence>
<evidence type="ECO:0000259" key="2">
    <source>
        <dbReference type="PROSITE" id="PS50966"/>
    </source>
</evidence>
<dbReference type="InterPro" id="IPR007527">
    <property type="entry name" value="Znf_SWIM"/>
</dbReference>
<dbReference type="OrthoDB" id="9816340at2"/>